<evidence type="ECO:0000313" key="2">
    <source>
        <dbReference type="EMBL" id="MDY7230042.1"/>
    </source>
</evidence>
<protein>
    <recommendedName>
        <fullName evidence="4">Lipoprotein</fullName>
    </recommendedName>
</protein>
<dbReference type="PROSITE" id="PS51257">
    <property type="entry name" value="PROKAR_LIPOPROTEIN"/>
    <property type="match status" value="1"/>
</dbReference>
<gene>
    <name evidence="2" type="ORF">SYV04_26850</name>
</gene>
<comment type="caution">
    <text evidence="2">The sequence shown here is derived from an EMBL/GenBank/DDBJ whole genome shotgun (WGS) entry which is preliminary data.</text>
</comment>
<dbReference type="Proteomes" id="UP001291309">
    <property type="component" value="Unassembled WGS sequence"/>
</dbReference>
<proteinExistence type="predicted"/>
<accession>A0ABU5H976</accession>
<sequence length="196" mass="20739">MTRIHSRLSLVAVPLWLSLFACGSSDTEAKVFQANTEGGTEQSFPEFDSELVGTDPLQLRTCSKDPTPLLADDETTLCLFLDLDVAGLDAAGAPATLAIGGEARIDRVISDESPAFTSAPGHSPVVTAAWATVGCYSRVRQGPLVQQLEGRVVLEQNTRARLAGRVVLSSKGQVTVADCGNADSASFDFLFDLARP</sequence>
<evidence type="ECO:0000313" key="3">
    <source>
        <dbReference type="Proteomes" id="UP001291309"/>
    </source>
</evidence>
<name>A0ABU5H976_9BACT</name>
<evidence type="ECO:0008006" key="4">
    <source>
        <dbReference type="Google" id="ProtNLM"/>
    </source>
</evidence>
<reference evidence="2 3" key="1">
    <citation type="submission" date="2023-12" db="EMBL/GenBank/DDBJ databases">
        <title>the genome sequence of Hyalangium sp. s54d21.</title>
        <authorList>
            <person name="Zhang X."/>
        </authorList>
    </citation>
    <scope>NUCLEOTIDE SEQUENCE [LARGE SCALE GENOMIC DNA]</scope>
    <source>
        <strain evidence="3">s54d21</strain>
    </source>
</reference>
<dbReference type="RefSeq" id="WP_321548766.1">
    <property type="nucleotide sequence ID" value="NZ_JAXIVS010000010.1"/>
</dbReference>
<feature type="chain" id="PRO_5047062244" description="Lipoprotein" evidence="1">
    <location>
        <begin position="24"/>
        <end position="196"/>
    </location>
</feature>
<dbReference type="EMBL" id="JAXIVS010000010">
    <property type="protein sequence ID" value="MDY7230042.1"/>
    <property type="molecule type" value="Genomic_DNA"/>
</dbReference>
<keyword evidence="3" id="KW-1185">Reference proteome</keyword>
<evidence type="ECO:0000256" key="1">
    <source>
        <dbReference type="SAM" id="SignalP"/>
    </source>
</evidence>
<keyword evidence="1" id="KW-0732">Signal</keyword>
<organism evidence="2 3">
    <name type="scientific">Hyalangium rubrum</name>
    <dbReference type="NCBI Taxonomy" id="3103134"/>
    <lineage>
        <taxon>Bacteria</taxon>
        <taxon>Pseudomonadati</taxon>
        <taxon>Myxococcota</taxon>
        <taxon>Myxococcia</taxon>
        <taxon>Myxococcales</taxon>
        <taxon>Cystobacterineae</taxon>
        <taxon>Archangiaceae</taxon>
        <taxon>Hyalangium</taxon>
    </lineage>
</organism>
<feature type="signal peptide" evidence="1">
    <location>
        <begin position="1"/>
        <end position="23"/>
    </location>
</feature>